<accession>A0A5B0KYX5</accession>
<feature type="region of interest" description="Disordered" evidence="1">
    <location>
        <begin position="1"/>
        <end position="54"/>
    </location>
</feature>
<reference evidence="2 3" key="1">
    <citation type="submission" date="2019-07" db="EMBL/GenBank/DDBJ databases">
        <title>Genome sequencing of the stress-tolerant strain Azospirillum brasilense Az19.</title>
        <authorList>
            <person name="Maroniche G.A."/>
            <person name="Garcia J.E."/>
            <person name="Pagnussat L."/>
            <person name="Amenta M."/>
            <person name="Creus C.M."/>
        </authorList>
    </citation>
    <scope>NUCLEOTIDE SEQUENCE [LARGE SCALE GENOMIC DNA]</scope>
    <source>
        <strain evidence="2 3">Az19</strain>
    </source>
</reference>
<dbReference type="Proteomes" id="UP000325333">
    <property type="component" value="Unassembled WGS sequence"/>
</dbReference>
<proteinExistence type="predicted"/>
<dbReference type="EMBL" id="VEWN01000004">
    <property type="protein sequence ID" value="KAA1056568.1"/>
    <property type="molecule type" value="Genomic_DNA"/>
</dbReference>
<evidence type="ECO:0000313" key="2">
    <source>
        <dbReference type="EMBL" id="KAA1056568.1"/>
    </source>
</evidence>
<sequence length="54" mass="5888">MTSGPEKTRRQTRTALVQLGKAPEPQLRGGGQYGGGNLYKQRRNRAASPFAMTP</sequence>
<protein>
    <submittedName>
        <fullName evidence="2">Uncharacterized protein</fullName>
    </submittedName>
</protein>
<evidence type="ECO:0000256" key="1">
    <source>
        <dbReference type="SAM" id="MobiDB-lite"/>
    </source>
</evidence>
<evidence type="ECO:0000313" key="3">
    <source>
        <dbReference type="Proteomes" id="UP000325333"/>
    </source>
</evidence>
<feature type="compositionally biased region" description="Gly residues" evidence="1">
    <location>
        <begin position="28"/>
        <end position="37"/>
    </location>
</feature>
<name>A0A5B0KYX5_9PROT</name>
<comment type="caution">
    <text evidence="2">The sequence shown here is derived from an EMBL/GenBank/DDBJ whole genome shotgun (WGS) entry which is preliminary data.</text>
</comment>
<dbReference type="AlphaFoldDB" id="A0A5B0KYX5"/>
<gene>
    <name evidence="2" type="ORF">FH063_004716</name>
</gene>
<organism evidence="2 3">
    <name type="scientific">Azospirillum argentinense</name>
    <dbReference type="NCBI Taxonomy" id="2970906"/>
    <lineage>
        <taxon>Bacteria</taxon>
        <taxon>Pseudomonadati</taxon>
        <taxon>Pseudomonadota</taxon>
        <taxon>Alphaproteobacteria</taxon>
        <taxon>Rhodospirillales</taxon>
        <taxon>Azospirillaceae</taxon>
        <taxon>Azospirillum</taxon>
    </lineage>
</organism>